<name>A0AA38WT58_9ASTR</name>
<dbReference type="FunFam" id="3.20.20.190:FF:000011">
    <property type="entry name" value="Glycerophosphodiester phosphodiesterase GDPDL3"/>
    <property type="match status" value="1"/>
</dbReference>
<feature type="domain" description="GP-PDE" evidence="11">
    <location>
        <begin position="348"/>
        <end position="650"/>
    </location>
</feature>
<evidence type="ECO:0000313" key="13">
    <source>
        <dbReference type="Proteomes" id="UP001172457"/>
    </source>
</evidence>
<feature type="transmembrane region" description="Helical" evidence="9">
    <location>
        <begin position="755"/>
        <end position="773"/>
    </location>
</feature>
<dbReference type="CDD" id="cd08604">
    <property type="entry name" value="GDPD_SHV3_repeat_2"/>
    <property type="match status" value="1"/>
</dbReference>
<dbReference type="InterPro" id="IPR030395">
    <property type="entry name" value="GP_PDE_dom"/>
</dbReference>
<dbReference type="PANTHER" id="PTHR43620">
    <property type="entry name" value="GLYCEROPHOSPHORYL DIESTER PHOSPHODIESTERASE"/>
    <property type="match status" value="1"/>
</dbReference>
<dbReference type="GO" id="GO:0006629">
    <property type="term" value="P:lipid metabolic process"/>
    <property type="evidence" value="ECO:0007669"/>
    <property type="project" value="InterPro"/>
</dbReference>
<sequence>MWNLLYLISLTSFISVAAQPPAPTSPWQTLTGDPPLVVARGGFSGLFPDSSFIAYRFAMLTSVSDVIMWCDVQLTKDNAGICFPDLNLENSSTVASVYAGKDKTYDVNGVPTKGFFPVDFTVADLKKVFLTQGIYSRSPVFDASSLVLLVEDVARRVKPPGLWLNIQHDAFYRQHNLSMRSYVISVSRTVIINYISSPEVDFLRSIVKKFRRPAKLVFRFLGKDEIEPSTNQTYGSLLRNLTFISTFASGILVPKSYIWPVGSDSYLQPSTSLVSDAHKENLEVFASGFVNDVPLPYNYGYDPVQEYLSFVDNGRFSVDGVLSDNPITASSARDCFTHSGKNKTQDAPLIISSEGASGGYPGCTDLAYEKAVSDGADIIDCPVQMTRDGIPICLGSINLLDRTSAGNTDFINLTRNIPALQGNGIFTFSLTWADIQGLEPVMFNPYSDYTLFRNPKSANAGKYMTLSDFLDYAANNATSLTGILINIKNAAYLASDQGLSVTDAVMDVLNKSSYNTQRRKKILIQSPDSSVLKLFKARSNRHELVYEVNEDIRDALNSTIQDISEIANSVIISKESVYPQSSGFLDGQTDVVEKLHTSKLPVYVQILHNEFVSQPWDFFSDPYVEINTYTNGAKVDGVVTDYPATSARYRSKYYFIITFNLFTIYIYIYIYIGSGNRCLGLPSEKTPSCMSEVAAGQLHTLITPQFMEPAGAPNPVLTDDDVAEAPVPPATRPSPPAAGGAPPPRAAPSGGERKAVVGFVVCVVEMVAASLMVF</sequence>
<evidence type="ECO:0000256" key="9">
    <source>
        <dbReference type="SAM" id="Phobius"/>
    </source>
</evidence>
<keyword evidence="9" id="KW-0472">Membrane</keyword>
<gene>
    <name evidence="12" type="ORF">OSB04_007216</name>
</gene>
<comment type="catalytic activity">
    <reaction evidence="7">
        <text>a sn-glycero-3-phosphodiester + H2O = an alcohol + sn-glycerol 3-phosphate + H(+)</text>
        <dbReference type="Rhea" id="RHEA:12969"/>
        <dbReference type="ChEBI" id="CHEBI:15377"/>
        <dbReference type="ChEBI" id="CHEBI:15378"/>
        <dbReference type="ChEBI" id="CHEBI:30879"/>
        <dbReference type="ChEBI" id="CHEBI:57597"/>
        <dbReference type="ChEBI" id="CHEBI:83408"/>
        <dbReference type="EC" id="3.1.4.46"/>
    </reaction>
</comment>
<feature type="domain" description="GP-PDE" evidence="11">
    <location>
        <begin position="35"/>
        <end position="333"/>
    </location>
</feature>
<feature type="region of interest" description="Disordered" evidence="8">
    <location>
        <begin position="717"/>
        <end position="749"/>
    </location>
</feature>
<dbReference type="SUPFAM" id="SSF51695">
    <property type="entry name" value="PLC-like phosphodiesterases"/>
    <property type="match status" value="2"/>
</dbReference>
<dbReference type="Gene3D" id="3.20.20.190">
    <property type="entry name" value="Phosphatidylinositol (PI) phosphodiesterase"/>
    <property type="match status" value="2"/>
</dbReference>
<dbReference type="CDD" id="cd08603">
    <property type="entry name" value="GDPD_SHV3_repeat_1"/>
    <property type="match status" value="1"/>
</dbReference>
<dbReference type="InterPro" id="IPR017946">
    <property type="entry name" value="PLC-like_Pdiesterase_TIM-brl"/>
</dbReference>
<evidence type="ECO:0000256" key="10">
    <source>
        <dbReference type="SAM" id="SignalP"/>
    </source>
</evidence>
<keyword evidence="4" id="KW-0319">Glycerol metabolism</keyword>
<dbReference type="GO" id="GO:0006071">
    <property type="term" value="P:glycerol metabolic process"/>
    <property type="evidence" value="ECO:0007669"/>
    <property type="project" value="UniProtKB-KW"/>
</dbReference>
<keyword evidence="6" id="KW-0325">Glycoprotein</keyword>
<protein>
    <recommendedName>
        <fullName evidence="2">glycerophosphodiester phosphodiesterase</fullName>
        <ecNumber evidence="2">3.1.4.46</ecNumber>
    </recommendedName>
</protein>
<dbReference type="EMBL" id="JARYMX010000002">
    <property type="protein sequence ID" value="KAJ9562056.1"/>
    <property type="molecule type" value="Genomic_DNA"/>
</dbReference>
<keyword evidence="9" id="KW-0812">Transmembrane</keyword>
<dbReference type="FunFam" id="3.20.20.190:FF:000013">
    <property type="entry name" value="Glycerophosphodiester phosphodiesterase GDPDL3"/>
    <property type="match status" value="1"/>
</dbReference>
<accession>A0AA38WT58</accession>
<dbReference type="Proteomes" id="UP001172457">
    <property type="component" value="Chromosome 2"/>
</dbReference>
<evidence type="ECO:0000256" key="2">
    <source>
        <dbReference type="ARBA" id="ARBA00012247"/>
    </source>
</evidence>
<dbReference type="AlphaFoldDB" id="A0AA38WT58"/>
<dbReference type="PANTHER" id="PTHR43620:SF7">
    <property type="entry name" value="GLYCEROPHOSPHODIESTER PHOSPHODIESTERASE GDPD5-RELATED"/>
    <property type="match status" value="1"/>
</dbReference>
<feature type="transmembrane region" description="Helical" evidence="9">
    <location>
        <begin position="653"/>
        <end position="672"/>
    </location>
</feature>
<reference evidence="12" key="1">
    <citation type="submission" date="2023-03" db="EMBL/GenBank/DDBJ databases">
        <title>Chromosome-scale reference genome and RAD-based genetic map of yellow starthistle (Centaurea solstitialis) reveal putative structural variation and QTLs associated with invader traits.</title>
        <authorList>
            <person name="Reatini B."/>
            <person name="Cang F.A."/>
            <person name="Jiang Q."/>
            <person name="Mckibben M.T.W."/>
            <person name="Barker M.S."/>
            <person name="Rieseberg L.H."/>
            <person name="Dlugosch K.M."/>
        </authorList>
    </citation>
    <scope>NUCLEOTIDE SEQUENCE</scope>
    <source>
        <strain evidence="12">CAN-66</strain>
        <tissue evidence="12">Leaf</tissue>
    </source>
</reference>
<evidence type="ECO:0000256" key="4">
    <source>
        <dbReference type="ARBA" id="ARBA00022798"/>
    </source>
</evidence>
<keyword evidence="13" id="KW-1185">Reference proteome</keyword>
<keyword evidence="9" id="KW-1133">Transmembrane helix</keyword>
<comment type="similarity">
    <text evidence="1">Belongs to the glycerophosphoryl diester phosphodiesterase family.</text>
</comment>
<comment type="caution">
    <text evidence="12">The sequence shown here is derived from an EMBL/GenBank/DDBJ whole genome shotgun (WGS) entry which is preliminary data.</text>
</comment>
<dbReference type="EC" id="3.1.4.46" evidence="2"/>
<dbReference type="PROSITE" id="PS51704">
    <property type="entry name" value="GP_PDE"/>
    <property type="match status" value="2"/>
</dbReference>
<organism evidence="12 13">
    <name type="scientific">Centaurea solstitialis</name>
    <name type="common">yellow star-thistle</name>
    <dbReference type="NCBI Taxonomy" id="347529"/>
    <lineage>
        <taxon>Eukaryota</taxon>
        <taxon>Viridiplantae</taxon>
        <taxon>Streptophyta</taxon>
        <taxon>Embryophyta</taxon>
        <taxon>Tracheophyta</taxon>
        <taxon>Spermatophyta</taxon>
        <taxon>Magnoliopsida</taxon>
        <taxon>eudicotyledons</taxon>
        <taxon>Gunneridae</taxon>
        <taxon>Pentapetalae</taxon>
        <taxon>asterids</taxon>
        <taxon>campanulids</taxon>
        <taxon>Asterales</taxon>
        <taxon>Asteraceae</taxon>
        <taxon>Carduoideae</taxon>
        <taxon>Cardueae</taxon>
        <taxon>Centaureinae</taxon>
        <taxon>Centaurea</taxon>
    </lineage>
</organism>
<evidence type="ECO:0000256" key="6">
    <source>
        <dbReference type="ARBA" id="ARBA00023180"/>
    </source>
</evidence>
<evidence type="ECO:0000256" key="3">
    <source>
        <dbReference type="ARBA" id="ARBA00022729"/>
    </source>
</evidence>
<feature type="chain" id="PRO_5041451543" description="glycerophosphodiester phosphodiesterase" evidence="10">
    <location>
        <begin position="19"/>
        <end position="774"/>
    </location>
</feature>
<dbReference type="Pfam" id="PF03009">
    <property type="entry name" value="GDPD"/>
    <property type="match status" value="1"/>
</dbReference>
<evidence type="ECO:0000313" key="12">
    <source>
        <dbReference type="EMBL" id="KAJ9562056.1"/>
    </source>
</evidence>
<feature type="signal peptide" evidence="10">
    <location>
        <begin position="1"/>
        <end position="18"/>
    </location>
</feature>
<evidence type="ECO:0000256" key="7">
    <source>
        <dbReference type="ARBA" id="ARBA00047512"/>
    </source>
</evidence>
<evidence type="ECO:0000256" key="5">
    <source>
        <dbReference type="ARBA" id="ARBA00022801"/>
    </source>
</evidence>
<keyword evidence="5" id="KW-0378">Hydrolase</keyword>
<evidence type="ECO:0000256" key="1">
    <source>
        <dbReference type="ARBA" id="ARBA00007277"/>
    </source>
</evidence>
<keyword evidence="3 10" id="KW-0732">Signal</keyword>
<proteinExistence type="inferred from homology"/>
<evidence type="ECO:0000259" key="11">
    <source>
        <dbReference type="PROSITE" id="PS51704"/>
    </source>
</evidence>
<evidence type="ECO:0000256" key="8">
    <source>
        <dbReference type="SAM" id="MobiDB-lite"/>
    </source>
</evidence>
<dbReference type="GO" id="GO:0008889">
    <property type="term" value="F:glycerophosphodiester phosphodiesterase activity"/>
    <property type="evidence" value="ECO:0007669"/>
    <property type="project" value="UniProtKB-EC"/>
</dbReference>
<feature type="compositionally biased region" description="Pro residues" evidence="8">
    <location>
        <begin position="726"/>
        <end position="746"/>
    </location>
</feature>